<feature type="transmembrane region" description="Helical" evidence="1">
    <location>
        <begin position="7"/>
        <end position="31"/>
    </location>
</feature>
<dbReference type="Proteomes" id="UP000056750">
    <property type="component" value="Chromosome"/>
</dbReference>
<keyword evidence="1" id="KW-1133">Transmembrane helix</keyword>
<proteinExistence type="predicted"/>
<evidence type="ECO:0000313" key="2">
    <source>
        <dbReference type="EMBL" id="AMJ75297.1"/>
    </source>
</evidence>
<dbReference type="RefSeq" id="WP_057790158.1">
    <property type="nucleotide sequence ID" value="NZ_CAXIBE010000017.1"/>
</dbReference>
<evidence type="ECO:0000256" key="1">
    <source>
        <dbReference type="SAM" id="Phobius"/>
    </source>
</evidence>
<reference evidence="2 4" key="1">
    <citation type="submission" date="2015-12" db="EMBL/GenBank/DDBJ databases">
        <title>Intraspecies pangenome expansion in the marine bacterium Alteromonas.</title>
        <authorList>
            <person name="Lopez-Perez M."/>
            <person name="Rodriguez-Valera F."/>
        </authorList>
    </citation>
    <scope>NUCLEOTIDE SEQUENCE [LARGE SCALE GENOMIC DNA]</scope>
    <source>
        <strain evidence="2 4">LMG 21861</strain>
    </source>
</reference>
<organism evidence="3 5">
    <name type="scientific">Alteromonas stellipolaris</name>
    <dbReference type="NCBI Taxonomy" id="233316"/>
    <lineage>
        <taxon>Bacteria</taxon>
        <taxon>Pseudomonadati</taxon>
        <taxon>Pseudomonadota</taxon>
        <taxon>Gammaproteobacteria</taxon>
        <taxon>Alteromonadales</taxon>
        <taxon>Alteromonadaceae</taxon>
        <taxon>Alteromonas/Salinimonas group</taxon>
        <taxon>Alteromonas</taxon>
    </lineage>
</organism>
<accession>A0AAW7Z336</accession>
<evidence type="ECO:0000313" key="5">
    <source>
        <dbReference type="Proteomes" id="UP001170717"/>
    </source>
</evidence>
<sequence>MNHIKKILILLPVAMLLIGLLTAIMTSVSILPEQAFIPTWLSAFTFAFLIMLPFGGVTFYFVNKLVQRIFSSLSVLQRNVIHGLTMAFIMESVLALITTFNNQGFPSLELFVKEASLSLLAALPIGIAMACLMSLVIKPRLEAHFSSAT</sequence>
<dbReference type="AlphaFoldDB" id="A0AAW7Z336"/>
<keyword evidence="1" id="KW-0812">Transmembrane</keyword>
<reference evidence="3" key="2">
    <citation type="submission" date="2023-07" db="EMBL/GenBank/DDBJ databases">
        <title>Genome content predicts the carbon catabolic preferences of heterotrophic bacteria.</title>
        <authorList>
            <person name="Gralka M."/>
        </authorList>
    </citation>
    <scope>NUCLEOTIDE SEQUENCE</scope>
    <source>
        <strain evidence="3">F2M12</strain>
    </source>
</reference>
<feature type="transmembrane region" description="Helical" evidence="1">
    <location>
        <begin position="83"/>
        <end position="103"/>
    </location>
</feature>
<name>A0AAW7Z336_9ALTE</name>
<keyword evidence="4" id="KW-1185">Reference proteome</keyword>
<dbReference type="Proteomes" id="UP001170717">
    <property type="component" value="Unassembled WGS sequence"/>
</dbReference>
<dbReference type="EMBL" id="JAUOQI010000016">
    <property type="protein sequence ID" value="MDO6579199.1"/>
    <property type="molecule type" value="Genomic_DNA"/>
</dbReference>
<evidence type="ECO:0000313" key="4">
    <source>
        <dbReference type="Proteomes" id="UP000056750"/>
    </source>
</evidence>
<feature type="transmembrane region" description="Helical" evidence="1">
    <location>
        <begin position="37"/>
        <end position="62"/>
    </location>
</feature>
<dbReference type="EMBL" id="CP013926">
    <property type="protein sequence ID" value="AMJ75297.1"/>
    <property type="molecule type" value="Genomic_DNA"/>
</dbReference>
<evidence type="ECO:0000313" key="3">
    <source>
        <dbReference type="EMBL" id="MDO6579199.1"/>
    </source>
</evidence>
<protein>
    <submittedName>
        <fullName evidence="3">DUF2798 domain-containing protein</fullName>
    </submittedName>
</protein>
<gene>
    <name evidence="2" type="ORF">AVL57_15785</name>
    <name evidence="3" type="ORF">Q4527_17480</name>
</gene>
<feature type="transmembrane region" description="Helical" evidence="1">
    <location>
        <begin position="115"/>
        <end position="137"/>
    </location>
</feature>
<dbReference type="KEGG" id="asq:AVL57_15785"/>
<keyword evidence="1" id="KW-0472">Membrane</keyword>